<dbReference type="InterPro" id="IPR002686">
    <property type="entry name" value="Transposase_17"/>
</dbReference>
<dbReference type="GO" id="GO:0003677">
    <property type="term" value="F:DNA binding"/>
    <property type="evidence" value="ECO:0007669"/>
    <property type="project" value="InterPro"/>
</dbReference>
<accession>A0A1H8G0N8</accession>
<dbReference type="GO" id="GO:0006313">
    <property type="term" value="P:DNA transposition"/>
    <property type="evidence" value="ECO:0007669"/>
    <property type="project" value="InterPro"/>
</dbReference>
<evidence type="ECO:0000313" key="3">
    <source>
        <dbReference type="Proteomes" id="UP000198553"/>
    </source>
</evidence>
<dbReference type="PANTHER" id="PTHR34322">
    <property type="entry name" value="TRANSPOSASE, Y1_TNP DOMAIN-CONTAINING"/>
    <property type="match status" value="1"/>
</dbReference>
<evidence type="ECO:0000313" key="2">
    <source>
        <dbReference type="EMBL" id="SEN37512.1"/>
    </source>
</evidence>
<proteinExistence type="predicted"/>
<evidence type="ECO:0000259" key="1">
    <source>
        <dbReference type="SMART" id="SM01321"/>
    </source>
</evidence>
<keyword evidence="3" id="KW-1185">Reference proteome</keyword>
<dbReference type="EMBL" id="FOBW01000012">
    <property type="protein sequence ID" value="SEN37512.1"/>
    <property type="molecule type" value="Genomic_DNA"/>
</dbReference>
<dbReference type="Gene3D" id="3.30.70.1290">
    <property type="entry name" value="Transposase IS200-like"/>
    <property type="match status" value="1"/>
</dbReference>
<dbReference type="STRING" id="930146.SAMN05192533_11236"/>
<dbReference type="RefSeq" id="WP_090747999.1">
    <property type="nucleotide sequence ID" value="NZ_FOBW01000012.1"/>
</dbReference>
<dbReference type="PANTHER" id="PTHR34322:SF2">
    <property type="entry name" value="TRANSPOSASE IS200-LIKE DOMAIN-CONTAINING PROTEIN"/>
    <property type="match status" value="1"/>
</dbReference>
<gene>
    <name evidence="2" type="ORF">SAMN05192533_11236</name>
</gene>
<dbReference type="SUPFAM" id="SSF143422">
    <property type="entry name" value="Transposase IS200-like"/>
    <property type="match status" value="1"/>
</dbReference>
<dbReference type="GO" id="GO:0004803">
    <property type="term" value="F:transposase activity"/>
    <property type="evidence" value="ECO:0007669"/>
    <property type="project" value="InterPro"/>
</dbReference>
<organism evidence="2 3">
    <name type="scientific">Mesobacillus persicus</name>
    <dbReference type="NCBI Taxonomy" id="930146"/>
    <lineage>
        <taxon>Bacteria</taxon>
        <taxon>Bacillati</taxon>
        <taxon>Bacillota</taxon>
        <taxon>Bacilli</taxon>
        <taxon>Bacillales</taxon>
        <taxon>Bacillaceae</taxon>
        <taxon>Mesobacillus</taxon>
    </lineage>
</organism>
<feature type="domain" description="Transposase IS200-like" evidence="1">
    <location>
        <begin position="9"/>
        <end position="123"/>
    </location>
</feature>
<dbReference type="OrthoDB" id="9788881at2"/>
<protein>
    <submittedName>
        <fullName evidence="2">REP element-mobilizing transposase RayT</fullName>
    </submittedName>
</protein>
<dbReference type="AlphaFoldDB" id="A0A1H8G0N8"/>
<dbReference type="Proteomes" id="UP000198553">
    <property type="component" value="Unassembled WGS sequence"/>
</dbReference>
<name>A0A1H8G0N8_9BACI</name>
<dbReference type="InterPro" id="IPR036515">
    <property type="entry name" value="Transposase_17_sf"/>
</dbReference>
<dbReference type="Pfam" id="PF01797">
    <property type="entry name" value="Y1_Tnp"/>
    <property type="match status" value="1"/>
</dbReference>
<reference evidence="3" key="1">
    <citation type="submission" date="2016-10" db="EMBL/GenBank/DDBJ databases">
        <authorList>
            <person name="Varghese N."/>
            <person name="Submissions S."/>
        </authorList>
    </citation>
    <scope>NUCLEOTIDE SEQUENCE [LARGE SCALE GENOMIC DNA]</scope>
    <source>
        <strain evidence="3">B48,IBRC-M 10115,DSM 25386,CECT 8001</strain>
    </source>
</reference>
<dbReference type="SMART" id="SM01321">
    <property type="entry name" value="Y1_Tnp"/>
    <property type="match status" value="1"/>
</dbReference>
<sequence length="260" mass="30444">MARGPRVKSESGIYHVIWKGANRQELFHDEEDSVVFFNFIAKYKVRAELKVFAWCFMSNHVHLLLKEGNEDLAVTLKRLGVSYVLYYNRKYDTTGHLFQDRYRSRAVEDVGYLLRVIRYIHQNPVKAGLINRVDDWKWSSCQDYYDFKNGLRKLVDRDFVYELFSDQPTVAKEKFKEFNELAPSNQDDSFLDEGVKKRLTDDEARIEIKNVLGLVEIAQVKGLPRLQRDEALRKIKKIKGVTQRQASRIVGVSVNLIYKA</sequence>